<organism evidence="3 4">
    <name type="scientific">Frankia umida</name>
    <dbReference type="NCBI Taxonomy" id="573489"/>
    <lineage>
        <taxon>Bacteria</taxon>
        <taxon>Bacillati</taxon>
        <taxon>Actinomycetota</taxon>
        <taxon>Actinomycetes</taxon>
        <taxon>Frankiales</taxon>
        <taxon>Frankiaceae</taxon>
        <taxon>Frankia</taxon>
    </lineage>
</organism>
<protein>
    <submittedName>
        <fullName evidence="3">Cytochrome P450</fullName>
    </submittedName>
</protein>
<gene>
    <name evidence="3" type="ORF">MXD59_05975</name>
</gene>
<dbReference type="PROSITE" id="PS00086">
    <property type="entry name" value="CYTOCHROME_P450"/>
    <property type="match status" value="1"/>
</dbReference>
<evidence type="ECO:0000256" key="2">
    <source>
        <dbReference type="RuleBase" id="RU000461"/>
    </source>
</evidence>
<keyword evidence="4" id="KW-1185">Reference proteome</keyword>
<comment type="similarity">
    <text evidence="1 2">Belongs to the cytochrome P450 family.</text>
</comment>
<keyword evidence="2" id="KW-0560">Oxidoreductase</keyword>
<keyword evidence="2" id="KW-0503">Monooxygenase</keyword>
<evidence type="ECO:0000313" key="3">
    <source>
        <dbReference type="EMBL" id="MCK9875332.1"/>
    </source>
</evidence>
<accession>A0ABT0JUV8</accession>
<dbReference type="RefSeq" id="WP_248814667.1">
    <property type="nucleotide sequence ID" value="NZ_JALKFT010000004.1"/>
</dbReference>
<keyword evidence="2" id="KW-0479">Metal-binding</keyword>
<proteinExistence type="inferred from homology"/>
<dbReference type="PRINTS" id="PR00359">
    <property type="entry name" value="BP450"/>
</dbReference>
<dbReference type="Proteomes" id="UP001201873">
    <property type="component" value="Unassembled WGS sequence"/>
</dbReference>
<dbReference type="Pfam" id="PF00067">
    <property type="entry name" value="p450"/>
    <property type="match status" value="1"/>
</dbReference>
<dbReference type="PANTHER" id="PTHR46696">
    <property type="entry name" value="P450, PUTATIVE (EUROFUNG)-RELATED"/>
    <property type="match status" value="1"/>
</dbReference>
<dbReference type="CDD" id="cd11078">
    <property type="entry name" value="CYP130-like"/>
    <property type="match status" value="1"/>
</dbReference>
<keyword evidence="2" id="KW-0349">Heme</keyword>
<name>A0ABT0JUV8_9ACTN</name>
<evidence type="ECO:0000256" key="1">
    <source>
        <dbReference type="ARBA" id="ARBA00010617"/>
    </source>
</evidence>
<dbReference type="PANTHER" id="PTHR46696:SF4">
    <property type="entry name" value="BIOTIN BIOSYNTHESIS CYTOCHROME P450"/>
    <property type="match status" value="1"/>
</dbReference>
<dbReference type="Gene3D" id="1.10.630.10">
    <property type="entry name" value="Cytochrome P450"/>
    <property type="match status" value="1"/>
</dbReference>
<reference evidence="3 4" key="1">
    <citation type="submission" date="2022-04" db="EMBL/GenBank/DDBJ databases">
        <title>Genome diversity in the genus Frankia.</title>
        <authorList>
            <person name="Carlos-Shanley C."/>
            <person name="Hahn D."/>
        </authorList>
    </citation>
    <scope>NUCLEOTIDE SEQUENCE [LARGE SCALE GENOMIC DNA]</scope>
    <source>
        <strain evidence="3 4">Ag45/Mut15</strain>
    </source>
</reference>
<sequence length="399" mass="45391">MSVTSPSDVYYDPYDSEIDTDPYPVWKRMRDEAPLYYNEKHDFWALTRYEDVEPALGDWNTYRSGEGTVLEFVKQGITFPPGAILFEDPPIHDLHRKLLIRVFSPRAMNALEEKVRGYCAHTLDPLVGADRFDFIEDLGAQMPMRTIGFLLGIPEEDQVALRDQIDDGLRLSADGTLSDYQRSGDFSPESFGDYVDWRAKHPSDDLMTQLLNAEFEDENGKVRKLTREQVVTVAFLLAGAGNETTTRLIGWTGKVLGENPDQLRELAADRSLIPNAIEELLRYEAPSPVQARKLSRDVTHHGQTVEAGQIMLLLNASANRDERRFPDADRFDIHRSARHLSFGYGIHHCLGAALARLEGRVALDEVLKRFPSWEVDWDNAVQARTSTVRGWEKLPVFIR</sequence>
<dbReference type="SUPFAM" id="SSF48264">
    <property type="entry name" value="Cytochrome P450"/>
    <property type="match status" value="1"/>
</dbReference>
<dbReference type="InterPro" id="IPR001128">
    <property type="entry name" value="Cyt_P450"/>
</dbReference>
<comment type="caution">
    <text evidence="3">The sequence shown here is derived from an EMBL/GenBank/DDBJ whole genome shotgun (WGS) entry which is preliminary data.</text>
</comment>
<keyword evidence="2" id="KW-0408">Iron</keyword>
<evidence type="ECO:0000313" key="4">
    <source>
        <dbReference type="Proteomes" id="UP001201873"/>
    </source>
</evidence>
<dbReference type="InterPro" id="IPR036396">
    <property type="entry name" value="Cyt_P450_sf"/>
</dbReference>
<dbReference type="InterPro" id="IPR002397">
    <property type="entry name" value="Cyt_P450_B"/>
</dbReference>
<dbReference type="InterPro" id="IPR017972">
    <property type="entry name" value="Cyt_P450_CS"/>
</dbReference>
<dbReference type="EMBL" id="JALKFT010000004">
    <property type="protein sequence ID" value="MCK9875332.1"/>
    <property type="molecule type" value="Genomic_DNA"/>
</dbReference>